<evidence type="ECO:0000313" key="3">
    <source>
        <dbReference type="Proteomes" id="UP000046393"/>
    </source>
</evidence>
<keyword evidence="2" id="KW-0472">Membrane</keyword>
<evidence type="ECO:0000256" key="2">
    <source>
        <dbReference type="SAM" id="Phobius"/>
    </source>
</evidence>
<organism evidence="3 4">
    <name type="scientific">Syphacia muris</name>
    <dbReference type="NCBI Taxonomy" id="451379"/>
    <lineage>
        <taxon>Eukaryota</taxon>
        <taxon>Metazoa</taxon>
        <taxon>Ecdysozoa</taxon>
        <taxon>Nematoda</taxon>
        <taxon>Chromadorea</taxon>
        <taxon>Rhabditida</taxon>
        <taxon>Spirurina</taxon>
        <taxon>Oxyuridomorpha</taxon>
        <taxon>Oxyuroidea</taxon>
        <taxon>Oxyuridae</taxon>
        <taxon>Syphacia</taxon>
    </lineage>
</organism>
<feature type="region of interest" description="Disordered" evidence="1">
    <location>
        <begin position="87"/>
        <end position="119"/>
    </location>
</feature>
<feature type="transmembrane region" description="Helical" evidence="2">
    <location>
        <begin position="20"/>
        <end position="44"/>
    </location>
</feature>
<reference evidence="4" key="1">
    <citation type="submission" date="2017-02" db="UniProtKB">
        <authorList>
            <consortium name="WormBaseParasite"/>
        </authorList>
    </citation>
    <scope>IDENTIFICATION</scope>
</reference>
<evidence type="ECO:0000313" key="4">
    <source>
        <dbReference type="WBParaSite" id="SMUV_0000070401-mRNA-1"/>
    </source>
</evidence>
<proteinExistence type="predicted"/>
<keyword evidence="2" id="KW-0812">Transmembrane</keyword>
<keyword evidence="2" id="KW-1133">Transmembrane helix</keyword>
<protein>
    <submittedName>
        <fullName evidence="4">Transmembrane protein</fullName>
    </submittedName>
</protein>
<evidence type="ECO:0000256" key="1">
    <source>
        <dbReference type="SAM" id="MobiDB-lite"/>
    </source>
</evidence>
<accession>A0A0N5A9D0</accession>
<dbReference type="AlphaFoldDB" id="A0A0N5A9D0"/>
<keyword evidence="3" id="KW-1185">Reference proteome</keyword>
<sequence>MSKSFYIRQVPVTHMMYLLLNVYVGNIVVVATVSQAAITFYQYFSGFISGTLPKNYYDEFNISPIWKDYTSYEARMKNIYPLVDNSKNKTKLRKRRNNTYKVTTSSDSKTKDKNGNSEDNISLKSIAAIKFPNVDVQQLNEQQSSSAERCRSKMKVS</sequence>
<dbReference type="WBParaSite" id="SMUV_0000070401-mRNA-1">
    <property type="protein sequence ID" value="SMUV_0000070401-mRNA-1"/>
    <property type="gene ID" value="SMUV_0000070401"/>
</dbReference>
<dbReference type="Proteomes" id="UP000046393">
    <property type="component" value="Unplaced"/>
</dbReference>
<name>A0A0N5A9D0_9BILA</name>
<feature type="compositionally biased region" description="Basic residues" evidence="1">
    <location>
        <begin position="88"/>
        <end position="98"/>
    </location>
</feature>